<dbReference type="Pfam" id="PF18766">
    <property type="entry name" value="SWI2_SNF2"/>
    <property type="match status" value="1"/>
</dbReference>
<evidence type="ECO:0000313" key="6">
    <source>
        <dbReference type="Proteomes" id="UP000252107"/>
    </source>
</evidence>
<evidence type="ECO:0000259" key="4">
    <source>
        <dbReference type="Pfam" id="PF22679"/>
    </source>
</evidence>
<dbReference type="InterPro" id="IPR027417">
    <property type="entry name" value="P-loop_NTPase"/>
</dbReference>
<name>A0A367RYQ7_9NOSO</name>
<sequence>MSELHLQDRFLIPFFRKELGYQEVKPNTITNSLIIEEDLQAFISTTELNQKSYEILLKKYNNNAQKLLSELIELIQERIASSRNMALFINANKSVTLQGIKLYLFYTDDSIIHNSSLFEQNIFSVVQELPYKYTYQGKQIFSFRPDICLFVNGIYLGYSELKSNLTNQTARKNGRGKVIKDYFEAVKVYYETFDNNPHLSDKEKDHYRKDFLKVFEKAIHITSTDIAETYVIRTIDHFFEEILTTCREGKYDREDYEKRAVKTFKPYPLLNPDADKKDKLKEIFTVHYGKSFIEKEILYYNFIERDVYLLKGKKGLKNELGHLISPRPKQKFGTDKILAKIDEFLEHEAEDDYFIHQLEQQLAHVSPSKRAELIEKRKAYANNKNVYSLLLQYAAGFGKSNIIGWTALQLKDLRRNGQYVYDKIMIVVDRLQLRSQIDSKMLNMNIDNRMYIEANNKKTFQDALKSDTRLVIVNLQKFGAVREMLDADTLQKLSHLRIVFLIDEIHRSNSGDQHEEMVNIFDELQTPFDQQTQYNQTRTKKNLIVGFTATPDDHTLARFGEFSGYAESEKLWVPFDSYTMKEAIEDGFILNPLKNIVPVASKMLFDIPTNELEGFEEPNYKDADKKQIYENRERINAIAKYVADLLVKDVYRQIRGTGKAMLAVYSIKAAIAYKQAVTQHFNELVKQPKYAKYADAPIHIVYSSNQDEQNATGLNNGLTEEKVLENFALKKNGLIIVVAKLQTGFDEKRLHTLFLDKEIKGIAAIQAISRVNRTAKYKNDCKIVDFSYNNVNVQNIKDAFEHFSDVVVSDFDPFSDKRVLEILFAELKKSGVYTEFFETFLRTFNDNAKRNNPESYLDLESSIEKYIAANPKHTADAKAKAAQYFTILNRIEYVIALDAKYSEPSLLEFLRLFNNIYNRLHRTDDIKDAIEVYFDNQIGIIEVETQEPEPKKKKITKVAEGKEPTSNDYQFDILAIIEARNEQEDLKGERIQEFELKISALFDYVRNCDEGKRLMIKIKSNVSEDEIYDDFAKIYRKYKILNRRQVGDYFFKEMEDLVNKLCDDFEIIVRNTEEKPEA</sequence>
<keyword evidence="6" id="KW-1185">Reference proteome</keyword>
<dbReference type="GO" id="GO:0003677">
    <property type="term" value="F:DNA binding"/>
    <property type="evidence" value="ECO:0007669"/>
    <property type="project" value="UniProtKB-KW"/>
</dbReference>
<feature type="domain" description="SWI2/SNF2 ATPase" evidence="3">
    <location>
        <begin position="395"/>
        <end position="591"/>
    </location>
</feature>
<comment type="caution">
    <text evidence="5">The sequence shown here is derived from an EMBL/GenBank/DDBJ whole genome shotgun (WGS) entry which is preliminary data.</text>
</comment>
<dbReference type="SUPFAM" id="SSF52540">
    <property type="entry name" value="P-loop containing nucleoside triphosphate hydrolases"/>
    <property type="match status" value="1"/>
</dbReference>
<dbReference type="Proteomes" id="UP000252107">
    <property type="component" value="Unassembled WGS sequence"/>
</dbReference>
<dbReference type="AlphaFoldDB" id="A0A367RYQ7"/>
<feature type="coiled-coil region" evidence="1">
    <location>
        <begin position="50"/>
        <end position="77"/>
    </location>
</feature>
<dbReference type="GO" id="GO:0009035">
    <property type="term" value="F:type I site-specific deoxyribonuclease activity"/>
    <property type="evidence" value="ECO:0007669"/>
    <property type="project" value="UniProtKB-EC"/>
</dbReference>
<proteinExistence type="predicted"/>
<reference evidence="5" key="1">
    <citation type="submission" date="2016-04" db="EMBL/GenBank/DDBJ databases">
        <authorList>
            <person name="Tabuchi Yagui T.R."/>
        </authorList>
    </citation>
    <scope>NUCLEOTIDE SEQUENCE [LARGE SCALE GENOMIC DNA]</scope>
    <source>
        <strain evidence="5">NIES-26</strain>
    </source>
</reference>
<dbReference type="Gene3D" id="3.40.50.300">
    <property type="entry name" value="P-loop containing nucleotide triphosphate hydrolases"/>
    <property type="match status" value="2"/>
</dbReference>
<dbReference type="GO" id="GO:0009307">
    <property type="term" value="P:DNA restriction-modification system"/>
    <property type="evidence" value="ECO:0007669"/>
    <property type="project" value="UniProtKB-KW"/>
</dbReference>
<accession>A0A367RYQ7</accession>
<dbReference type="PANTHER" id="PTHR42927">
    <property type="entry name" value="HELICASE SUPERFAMILY 1 AND 2 DOMAIN-CONTAINING PROTEIN"/>
    <property type="match status" value="1"/>
</dbReference>
<dbReference type="EMBL" id="LXQD01000039">
    <property type="protein sequence ID" value="RCJ40870.1"/>
    <property type="molecule type" value="Genomic_DNA"/>
</dbReference>
<evidence type="ECO:0000313" key="5">
    <source>
        <dbReference type="EMBL" id="RCJ40870.1"/>
    </source>
</evidence>
<dbReference type="GO" id="GO:0005524">
    <property type="term" value="F:ATP binding"/>
    <property type="evidence" value="ECO:0007669"/>
    <property type="project" value="UniProtKB-KW"/>
</dbReference>
<keyword evidence="5" id="KW-0540">Nuclease</keyword>
<gene>
    <name evidence="5" type="ORF">A6770_37225</name>
</gene>
<evidence type="ECO:0000259" key="3">
    <source>
        <dbReference type="Pfam" id="PF18766"/>
    </source>
</evidence>
<dbReference type="InterPro" id="IPR040980">
    <property type="entry name" value="SWI2_SNF2"/>
</dbReference>
<keyword evidence="5" id="KW-0378">Hydrolase</keyword>
<protein>
    <submittedName>
        <fullName evidence="5">Restriction endonuclease subunit R</fullName>
    </submittedName>
</protein>
<dbReference type="InterPro" id="IPR007409">
    <property type="entry name" value="Restrct_endonuc_type1_HsdR_N"/>
</dbReference>
<dbReference type="Pfam" id="PF22679">
    <property type="entry name" value="T1R_D3-like"/>
    <property type="match status" value="1"/>
</dbReference>
<evidence type="ECO:0000259" key="2">
    <source>
        <dbReference type="Pfam" id="PF04313"/>
    </source>
</evidence>
<keyword evidence="5" id="KW-0255">Endonuclease</keyword>
<dbReference type="InterPro" id="IPR055180">
    <property type="entry name" value="HsdR_RecA-like_helicase_dom_2"/>
</dbReference>
<keyword evidence="1" id="KW-0175">Coiled coil</keyword>
<organism evidence="5 6">
    <name type="scientific">Nostoc minutum NIES-26</name>
    <dbReference type="NCBI Taxonomy" id="1844469"/>
    <lineage>
        <taxon>Bacteria</taxon>
        <taxon>Bacillati</taxon>
        <taxon>Cyanobacteriota</taxon>
        <taxon>Cyanophyceae</taxon>
        <taxon>Nostocales</taxon>
        <taxon>Nostocaceae</taxon>
        <taxon>Nostoc</taxon>
    </lineage>
</organism>
<dbReference type="Gene3D" id="3.90.1570.50">
    <property type="match status" value="1"/>
</dbReference>
<feature type="domain" description="Restriction endonuclease type I HsdR second RecA-like helicase" evidence="4">
    <location>
        <begin position="732"/>
        <end position="786"/>
    </location>
</feature>
<dbReference type="Pfam" id="PF04313">
    <property type="entry name" value="HSDR_N"/>
    <property type="match status" value="1"/>
</dbReference>
<dbReference type="PANTHER" id="PTHR42927:SF1">
    <property type="entry name" value="HELICASE SUPERFAMILY 1 AND 2 DOMAIN-CONTAINING PROTEIN"/>
    <property type="match status" value="1"/>
</dbReference>
<evidence type="ECO:0000256" key="1">
    <source>
        <dbReference type="SAM" id="Coils"/>
    </source>
</evidence>
<feature type="domain" description="Restriction endonuclease type I HsdR N-terminal" evidence="2">
    <location>
        <begin position="2"/>
        <end position="168"/>
    </location>
</feature>